<keyword evidence="5" id="KW-0479">Metal-binding</keyword>
<dbReference type="SUPFAM" id="SSF53092">
    <property type="entry name" value="Creatinase/prolidase N-terminal domain"/>
    <property type="match status" value="1"/>
</dbReference>
<evidence type="ECO:0000256" key="7">
    <source>
        <dbReference type="ARBA" id="ARBA00023211"/>
    </source>
</evidence>
<keyword evidence="7" id="KW-0464">Manganese</keyword>
<proteinExistence type="inferred from homology"/>
<dbReference type="Pfam" id="PF05195">
    <property type="entry name" value="AMP_N"/>
    <property type="match status" value="1"/>
</dbReference>
<dbReference type="Pfam" id="PF00557">
    <property type="entry name" value="Peptidase_M24"/>
    <property type="match status" value="1"/>
</dbReference>
<sequence length="465" mass="51232">MFNASVYTARRDTLKKDVGSGLVLFLGNEESSINFKANWYHFRQDSSFLYFFGLSLPGLAAIVDIDHDRTTVFGDELSIDDIVWTGPQPTIAELANRSGVQHTDSLKALVSVLNKALQSGSTIHYLPPYRPENSLKLQHWLGFDQEQIQRGHSVELIKAIVAQRSYKSALEIEEINKAVDITADMHLTAMKLVSEGKKEMEIVGAVQEVAVGAGGQLSYPVILTRNGQILHNHYHGNTLRSGDMVLVDCGAEVATGYAGDMTRTFPVDSQFTERQKTLYELVVKAHTTAVDTLQPDIPFKEVHLTACKTLVEGLKEIGLMKGDAQEAVNAGAHTMFFQCGLGHMMGLDVHDMEDLGEQYVGYTDTMIKSVEFGLKSLRLGKALEPGFVITVEPGIYIIPELIDLWKATNKNAQFINYQALESYRDFGGIRVEEDFVITETGAQLLGKPVAKTAAAVESIRTEATA</sequence>
<evidence type="ECO:0000256" key="3">
    <source>
        <dbReference type="ARBA" id="ARBA00008766"/>
    </source>
</evidence>
<gene>
    <name evidence="9" type="ORF">QQ020_35200</name>
</gene>
<dbReference type="Gene3D" id="3.40.350.10">
    <property type="entry name" value="Creatinase/prolidase N-terminal domain"/>
    <property type="match status" value="1"/>
</dbReference>
<name>A0ABT8LHT5_9BACT</name>
<evidence type="ECO:0000256" key="1">
    <source>
        <dbReference type="ARBA" id="ARBA00001424"/>
    </source>
</evidence>
<dbReference type="SUPFAM" id="SSF55920">
    <property type="entry name" value="Creatinase/aminopeptidase"/>
    <property type="match status" value="1"/>
</dbReference>
<evidence type="ECO:0000256" key="4">
    <source>
        <dbReference type="ARBA" id="ARBA00012574"/>
    </source>
</evidence>
<dbReference type="EC" id="3.4.11.9" evidence="4"/>
<dbReference type="RefSeq" id="WP_346762711.1">
    <property type="nucleotide sequence ID" value="NZ_JAUJEB010000015.1"/>
</dbReference>
<evidence type="ECO:0000256" key="6">
    <source>
        <dbReference type="ARBA" id="ARBA00022801"/>
    </source>
</evidence>
<dbReference type="Proteomes" id="UP001172083">
    <property type="component" value="Unassembled WGS sequence"/>
</dbReference>
<keyword evidence="10" id="KW-1185">Reference proteome</keyword>
<dbReference type="GO" id="GO:0004177">
    <property type="term" value="F:aminopeptidase activity"/>
    <property type="evidence" value="ECO:0007669"/>
    <property type="project" value="UniProtKB-KW"/>
</dbReference>
<organism evidence="9 10">
    <name type="scientific">Agaribacillus aureus</name>
    <dbReference type="NCBI Taxonomy" id="3051825"/>
    <lineage>
        <taxon>Bacteria</taxon>
        <taxon>Pseudomonadati</taxon>
        <taxon>Bacteroidota</taxon>
        <taxon>Cytophagia</taxon>
        <taxon>Cytophagales</taxon>
        <taxon>Splendidivirgaceae</taxon>
        <taxon>Agaribacillus</taxon>
    </lineage>
</organism>
<accession>A0ABT8LHT5</accession>
<dbReference type="InterPro" id="IPR000994">
    <property type="entry name" value="Pept_M24"/>
</dbReference>
<comment type="catalytic activity">
    <reaction evidence="1">
        <text>Release of any N-terminal amino acid, including proline, that is linked to proline, even from a dipeptide or tripeptide.</text>
        <dbReference type="EC" id="3.4.11.9"/>
    </reaction>
</comment>
<comment type="cofactor">
    <cofactor evidence="2">
        <name>Mn(2+)</name>
        <dbReference type="ChEBI" id="CHEBI:29035"/>
    </cofactor>
</comment>
<keyword evidence="6" id="KW-0378">Hydrolase</keyword>
<dbReference type="EMBL" id="JAUJEB010000015">
    <property type="protein sequence ID" value="MDN5217375.1"/>
    <property type="molecule type" value="Genomic_DNA"/>
</dbReference>
<evidence type="ECO:0000256" key="5">
    <source>
        <dbReference type="ARBA" id="ARBA00022723"/>
    </source>
</evidence>
<dbReference type="InterPro" id="IPR052433">
    <property type="entry name" value="X-Pro_dipept-like"/>
</dbReference>
<comment type="similarity">
    <text evidence="3">Belongs to the peptidase M24B family.</text>
</comment>
<dbReference type="Gene3D" id="3.90.230.10">
    <property type="entry name" value="Creatinase/methionine aminopeptidase superfamily"/>
    <property type="match status" value="1"/>
</dbReference>
<feature type="domain" description="Aminopeptidase P N-terminal" evidence="8">
    <location>
        <begin position="2"/>
        <end position="134"/>
    </location>
</feature>
<keyword evidence="9" id="KW-0645">Protease</keyword>
<keyword evidence="9" id="KW-0031">Aminopeptidase</keyword>
<evidence type="ECO:0000313" key="9">
    <source>
        <dbReference type="EMBL" id="MDN5217375.1"/>
    </source>
</evidence>
<dbReference type="SMART" id="SM01011">
    <property type="entry name" value="AMP_N"/>
    <property type="match status" value="1"/>
</dbReference>
<dbReference type="InterPro" id="IPR007865">
    <property type="entry name" value="Aminopep_P_N"/>
</dbReference>
<dbReference type="PANTHER" id="PTHR43226:SF4">
    <property type="entry name" value="XAA-PRO AMINOPEPTIDASE 3"/>
    <property type="match status" value="1"/>
</dbReference>
<comment type="caution">
    <text evidence="9">The sequence shown here is derived from an EMBL/GenBank/DDBJ whole genome shotgun (WGS) entry which is preliminary data.</text>
</comment>
<protein>
    <recommendedName>
        <fullName evidence="4">Xaa-Pro aminopeptidase</fullName>
        <ecNumber evidence="4">3.4.11.9</ecNumber>
    </recommendedName>
</protein>
<reference evidence="9" key="1">
    <citation type="submission" date="2023-06" db="EMBL/GenBank/DDBJ databases">
        <title>Genomic of Agaribacillus aureum.</title>
        <authorList>
            <person name="Wang G."/>
        </authorList>
    </citation>
    <scope>NUCLEOTIDE SEQUENCE</scope>
    <source>
        <strain evidence="9">BMA12</strain>
    </source>
</reference>
<dbReference type="InterPro" id="IPR036005">
    <property type="entry name" value="Creatinase/aminopeptidase-like"/>
</dbReference>
<evidence type="ECO:0000313" key="10">
    <source>
        <dbReference type="Proteomes" id="UP001172083"/>
    </source>
</evidence>
<dbReference type="CDD" id="cd01087">
    <property type="entry name" value="Prolidase"/>
    <property type="match status" value="1"/>
</dbReference>
<evidence type="ECO:0000259" key="8">
    <source>
        <dbReference type="SMART" id="SM01011"/>
    </source>
</evidence>
<dbReference type="PANTHER" id="PTHR43226">
    <property type="entry name" value="XAA-PRO AMINOPEPTIDASE 3"/>
    <property type="match status" value="1"/>
</dbReference>
<evidence type="ECO:0000256" key="2">
    <source>
        <dbReference type="ARBA" id="ARBA00001936"/>
    </source>
</evidence>
<dbReference type="InterPro" id="IPR029149">
    <property type="entry name" value="Creatin/AminoP/Spt16_N"/>
</dbReference>